<comment type="caution">
    <text evidence="2">The sequence shown here is derived from an EMBL/GenBank/DDBJ whole genome shotgun (WGS) entry which is preliminary data.</text>
</comment>
<evidence type="ECO:0000313" key="2">
    <source>
        <dbReference type="EMBL" id="MUM77603.1"/>
    </source>
</evidence>
<dbReference type="EMBL" id="WODC01000004">
    <property type="protein sequence ID" value="MUM77603.1"/>
    <property type="molecule type" value="Genomic_DNA"/>
</dbReference>
<name>A0A7K1KNF0_9BACT</name>
<organism evidence="2 3">
    <name type="scientific">Pseudodesulfovibrio alkaliphilus</name>
    <dbReference type="NCBI Taxonomy" id="2661613"/>
    <lineage>
        <taxon>Bacteria</taxon>
        <taxon>Pseudomonadati</taxon>
        <taxon>Thermodesulfobacteriota</taxon>
        <taxon>Desulfovibrionia</taxon>
        <taxon>Desulfovibrionales</taxon>
        <taxon>Desulfovibrionaceae</taxon>
    </lineage>
</organism>
<feature type="transmembrane region" description="Helical" evidence="1">
    <location>
        <begin position="150"/>
        <end position="171"/>
    </location>
</feature>
<keyword evidence="3" id="KW-1185">Reference proteome</keyword>
<reference evidence="2 3" key="1">
    <citation type="submission" date="2019-11" db="EMBL/GenBank/DDBJ databases">
        <title>Pseudodesulfovibrio alkaliphilus, sp. nov., an alkaliphilic sulfate-reducing bacteria from mud volcano of Taman peninsula, Russia.</title>
        <authorList>
            <person name="Frolova A."/>
            <person name="Merkel A.Y."/>
            <person name="Slobodkin A.I."/>
        </authorList>
    </citation>
    <scope>NUCLEOTIDE SEQUENCE [LARGE SCALE GENOMIC DNA]</scope>
    <source>
        <strain evidence="2 3">F-1</strain>
    </source>
</reference>
<proteinExistence type="predicted"/>
<evidence type="ECO:0000313" key="3">
    <source>
        <dbReference type="Proteomes" id="UP000461162"/>
    </source>
</evidence>
<keyword evidence="1" id="KW-0472">Membrane</keyword>
<sequence>MTTRTFNRIALLGIALLVFSVIDSCTAAFGTPYVFRMTPGDTVLVSGDLLDTPAIPNRWLEEPSLETIRSHVDFTRETPGLHIDFIELRGRLWRGYLQIDSVTPGQYTFQVFNTASKEPEVEPLYTVRVFADRDALRADMPSISERYLDIRPVLIFFMAMPLTMLLLYLSFRQSGKDEALLISQGIGSVYKLAKSKIGWDVMVGLGSDHGVNPGDTLRILDRKMHEVGELKVETVGPEASGGLLPLDANIKSGYYVALPGAVVPEMNRP</sequence>
<gene>
    <name evidence="2" type="ORF">GKC30_08160</name>
</gene>
<protein>
    <submittedName>
        <fullName evidence="2">Uncharacterized protein</fullName>
    </submittedName>
</protein>
<dbReference type="RefSeq" id="WP_155933894.1">
    <property type="nucleotide sequence ID" value="NZ_WODC01000004.1"/>
</dbReference>
<keyword evidence="1" id="KW-1133">Transmembrane helix</keyword>
<dbReference type="Proteomes" id="UP000461162">
    <property type="component" value="Unassembled WGS sequence"/>
</dbReference>
<accession>A0A7K1KNF0</accession>
<dbReference type="AlphaFoldDB" id="A0A7K1KNF0"/>
<keyword evidence="1" id="KW-0812">Transmembrane</keyword>
<evidence type="ECO:0000256" key="1">
    <source>
        <dbReference type="SAM" id="Phobius"/>
    </source>
</evidence>